<protein>
    <submittedName>
        <fullName evidence="3">50S ribosomal protein L11 methyltransferase</fullName>
    </submittedName>
</protein>
<dbReference type="InterPro" id="IPR050078">
    <property type="entry name" value="Ribosomal_L11_MeTrfase_PrmA"/>
</dbReference>
<dbReference type="CDD" id="cd02440">
    <property type="entry name" value="AdoMet_MTases"/>
    <property type="match status" value="1"/>
</dbReference>
<evidence type="ECO:0000313" key="4">
    <source>
        <dbReference type="Proteomes" id="UP001216595"/>
    </source>
</evidence>
<dbReference type="PANTHER" id="PTHR43648:SF1">
    <property type="entry name" value="ELECTRON TRANSFER FLAVOPROTEIN BETA SUBUNIT LYSINE METHYLTRANSFERASE"/>
    <property type="match status" value="1"/>
</dbReference>
<comment type="caution">
    <text evidence="3">The sequence shown here is derived from an EMBL/GenBank/DDBJ whole genome shotgun (WGS) entry which is preliminary data.</text>
</comment>
<dbReference type="Proteomes" id="UP001216595">
    <property type="component" value="Unassembled WGS sequence"/>
</dbReference>
<keyword evidence="4" id="KW-1185">Reference proteome</keyword>
<keyword evidence="3" id="KW-0689">Ribosomal protein</keyword>
<proteinExistence type="predicted"/>
<evidence type="ECO:0000256" key="1">
    <source>
        <dbReference type="ARBA" id="ARBA00022603"/>
    </source>
</evidence>
<keyword evidence="3" id="KW-0687">Ribonucleoprotein</keyword>
<dbReference type="EMBL" id="JAQQKW010000005">
    <property type="protein sequence ID" value="MDC7694514.1"/>
    <property type="molecule type" value="Genomic_DNA"/>
</dbReference>
<dbReference type="Pfam" id="PF06325">
    <property type="entry name" value="PrmA"/>
    <property type="match status" value="1"/>
</dbReference>
<keyword evidence="1 3" id="KW-0489">Methyltransferase</keyword>
<evidence type="ECO:0000313" key="3">
    <source>
        <dbReference type="EMBL" id="MDC7694514.1"/>
    </source>
</evidence>
<accession>A0ABT5IED5</accession>
<dbReference type="Gene3D" id="3.40.50.150">
    <property type="entry name" value="Vaccinia Virus protein VP39"/>
    <property type="match status" value="1"/>
</dbReference>
<evidence type="ECO:0000256" key="2">
    <source>
        <dbReference type="ARBA" id="ARBA00022679"/>
    </source>
</evidence>
<gene>
    <name evidence="3" type="ORF">PQU94_09500</name>
</gene>
<dbReference type="GO" id="GO:0032259">
    <property type="term" value="P:methylation"/>
    <property type="evidence" value="ECO:0007669"/>
    <property type="project" value="UniProtKB-KW"/>
</dbReference>
<dbReference type="InterPro" id="IPR029063">
    <property type="entry name" value="SAM-dependent_MTases_sf"/>
</dbReference>
<dbReference type="GO" id="GO:0005840">
    <property type="term" value="C:ribosome"/>
    <property type="evidence" value="ECO:0007669"/>
    <property type="project" value="UniProtKB-KW"/>
</dbReference>
<dbReference type="GO" id="GO:0008168">
    <property type="term" value="F:methyltransferase activity"/>
    <property type="evidence" value="ECO:0007669"/>
    <property type="project" value="UniProtKB-KW"/>
</dbReference>
<name>A0ABT5IED5_9CAUL</name>
<dbReference type="SUPFAM" id="SSF53335">
    <property type="entry name" value="S-adenosyl-L-methionine-dependent methyltransferases"/>
    <property type="match status" value="1"/>
</dbReference>
<reference evidence="3 4" key="1">
    <citation type="submission" date="2023-01" db="EMBL/GenBank/DDBJ databases">
        <title>Novel species of the genus Asticcacaulis isolated from rivers.</title>
        <authorList>
            <person name="Lu H."/>
        </authorList>
    </citation>
    <scope>NUCLEOTIDE SEQUENCE [LARGE SCALE GENOMIC DNA]</scope>
    <source>
        <strain evidence="3 4">DXS10W</strain>
    </source>
</reference>
<organism evidence="3 4">
    <name type="scientific">Asticcacaulis currens</name>
    <dbReference type="NCBI Taxonomy" id="2984210"/>
    <lineage>
        <taxon>Bacteria</taxon>
        <taxon>Pseudomonadati</taxon>
        <taxon>Pseudomonadota</taxon>
        <taxon>Alphaproteobacteria</taxon>
        <taxon>Caulobacterales</taxon>
        <taxon>Caulobacteraceae</taxon>
        <taxon>Asticcacaulis</taxon>
    </lineage>
</organism>
<sequence length="214" mass="22710">MSEPAAFIRAHTTPLPVPSLPDLSLYQATEVTALWEMTEAELSQNGLAPPFWAFPWAGGQALGLWLRQNPQAIQGKRVLDLACGSGLVGIVAAKLGAAQVIANDIDPFAGAAVALNAALNGVDVTFDGADRLSGEPPAVDVILAGDICYEKSMTAAMLTFLRKGRAQGIAVYVGDPHRSYFPGEGLRRLATFDIHTDTQIEDRAVKPASVWSLI</sequence>
<dbReference type="PANTHER" id="PTHR43648">
    <property type="entry name" value="ELECTRON TRANSFER FLAVOPROTEIN BETA SUBUNIT LYSINE METHYLTRANSFERASE"/>
    <property type="match status" value="1"/>
</dbReference>
<keyword evidence="2" id="KW-0808">Transferase</keyword>
<dbReference type="RefSeq" id="WP_272741233.1">
    <property type="nucleotide sequence ID" value="NZ_JAQQKW010000005.1"/>
</dbReference>